<dbReference type="InterPro" id="IPR050739">
    <property type="entry name" value="MFP"/>
</dbReference>
<evidence type="ECO:0000256" key="2">
    <source>
        <dbReference type="ARBA" id="ARBA00009477"/>
    </source>
</evidence>
<feature type="coiled-coil region" evidence="10">
    <location>
        <begin position="179"/>
        <end position="242"/>
    </location>
</feature>
<sequence>MLFAVVCFFTWATFSKLDINVTTTGRLITLQPNIVVQPLDTAIIKKINVGVGQIVKKGDQLAMLDPTFTEADENQLRNRLQSYETEIARLEAEMEGKGEGDKAGADSDSKLQNRLSRESQANYQAQMQRSSENISRLMASMETNRHDQEGLAARVKVLKDSEKMISDLVDQKYAVRARLLDAQDRLLEAQRSLEMSKNRQYELQRELAAAQADRRSYDTGWRQKVMEEMLNVQRDRDAIKDQLQKADLHNKLVILTAPADGVVLEIAKLSQGSIVRGTETLITLVPLDSELEAEVQIDAADIGYVKLGDVARIKLDAYPFQKHGTLEGTLRTISEDSFKQDVTSQKKMDGYYLSRIHLNTVRLKGMQKGARLLPGMTVTAELNVGKRSVMSYILWPLTKALNESIREP</sequence>
<evidence type="ECO:0000256" key="9">
    <source>
        <dbReference type="RuleBase" id="RU365093"/>
    </source>
</evidence>
<dbReference type="Gene3D" id="1.10.287.470">
    <property type="entry name" value="Helix hairpin bin"/>
    <property type="match status" value="1"/>
</dbReference>
<evidence type="ECO:0000256" key="7">
    <source>
        <dbReference type="ARBA" id="ARBA00022989"/>
    </source>
</evidence>
<organism evidence="13 14">
    <name type="scientific">Sapientia aquatica</name>
    <dbReference type="NCBI Taxonomy" id="1549640"/>
    <lineage>
        <taxon>Bacteria</taxon>
        <taxon>Pseudomonadati</taxon>
        <taxon>Pseudomonadota</taxon>
        <taxon>Betaproteobacteria</taxon>
        <taxon>Burkholderiales</taxon>
        <taxon>Oxalobacteraceae</taxon>
        <taxon>Sapientia</taxon>
    </lineage>
</organism>
<dbReference type="AlphaFoldDB" id="A0A4R5W4L0"/>
<feature type="domain" description="AprE-like long alpha-helical hairpin" evidence="11">
    <location>
        <begin position="70"/>
        <end position="246"/>
    </location>
</feature>
<protein>
    <recommendedName>
        <fullName evidence="9">Membrane fusion protein (MFP) family protein</fullName>
    </recommendedName>
</protein>
<dbReference type="GO" id="GO:0015031">
    <property type="term" value="P:protein transport"/>
    <property type="evidence" value="ECO:0007669"/>
    <property type="project" value="InterPro"/>
</dbReference>
<evidence type="ECO:0000256" key="5">
    <source>
        <dbReference type="ARBA" id="ARBA00022519"/>
    </source>
</evidence>
<feature type="domain" description="AprE-like beta-barrel" evidence="12">
    <location>
        <begin position="291"/>
        <end position="384"/>
    </location>
</feature>
<keyword evidence="8" id="KW-0472">Membrane</keyword>
<comment type="similarity">
    <text evidence="2 9">Belongs to the membrane fusion protein (MFP) (TC 8.A.1) family.</text>
</comment>
<dbReference type="Proteomes" id="UP000294829">
    <property type="component" value="Unassembled WGS sequence"/>
</dbReference>
<dbReference type="Pfam" id="PF26002">
    <property type="entry name" value="Beta-barrel_AprE"/>
    <property type="match status" value="1"/>
</dbReference>
<dbReference type="Pfam" id="PF25994">
    <property type="entry name" value="HH_AprE"/>
    <property type="match status" value="1"/>
</dbReference>
<evidence type="ECO:0000313" key="14">
    <source>
        <dbReference type="Proteomes" id="UP000294829"/>
    </source>
</evidence>
<feature type="coiled-coil region" evidence="10">
    <location>
        <begin position="73"/>
        <end position="100"/>
    </location>
</feature>
<evidence type="ECO:0000256" key="8">
    <source>
        <dbReference type="ARBA" id="ARBA00023136"/>
    </source>
</evidence>
<dbReference type="InterPro" id="IPR010129">
    <property type="entry name" value="T1SS_HlyD"/>
</dbReference>
<accession>A0A4R5W4L0</accession>
<evidence type="ECO:0000259" key="12">
    <source>
        <dbReference type="Pfam" id="PF26002"/>
    </source>
</evidence>
<dbReference type="EMBL" id="SMYL01000002">
    <property type="protein sequence ID" value="TDK67670.1"/>
    <property type="molecule type" value="Genomic_DNA"/>
</dbReference>
<comment type="caution">
    <text evidence="13">The sequence shown here is derived from an EMBL/GenBank/DDBJ whole genome shotgun (WGS) entry which is preliminary data.</text>
</comment>
<dbReference type="InterPro" id="IPR058982">
    <property type="entry name" value="Beta-barrel_AprE"/>
</dbReference>
<dbReference type="Gene3D" id="2.40.50.100">
    <property type="match status" value="1"/>
</dbReference>
<dbReference type="SUPFAM" id="SSF111369">
    <property type="entry name" value="HlyD-like secretion proteins"/>
    <property type="match status" value="1"/>
</dbReference>
<evidence type="ECO:0000256" key="4">
    <source>
        <dbReference type="ARBA" id="ARBA00022475"/>
    </source>
</evidence>
<keyword evidence="3 9" id="KW-0813">Transport</keyword>
<keyword evidence="6" id="KW-0812">Transmembrane</keyword>
<name>A0A4R5W4L0_9BURK</name>
<evidence type="ECO:0000313" key="13">
    <source>
        <dbReference type="EMBL" id="TDK67670.1"/>
    </source>
</evidence>
<keyword evidence="10" id="KW-0175">Coiled coil</keyword>
<keyword evidence="14" id="KW-1185">Reference proteome</keyword>
<reference evidence="13 14" key="1">
    <citation type="submission" date="2019-03" db="EMBL/GenBank/DDBJ databases">
        <title>Sapientia aquatica gen. nov., sp. nov., isolated from a crater lake.</title>
        <authorList>
            <person name="Felfoldi T."/>
            <person name="Szabo A."/>
            <person name="Toth E."/>
            <person name="Schumann P."/>
            <person name="Keki Z."/>
            <person name="Marialigeti K."/>
            <person name="Mathe I."/>
        </authorList>
    </citation>
    <scope>NUCLEOTIDE SEQUENCE [LARGE SCALE GENOMIC DNA]</scope>
    <source>
        <strain evidence="13 14">SA-152</strain>
    </source>
</reference>
<evidence type="ECO:0000256" key="10">
    <source>
        <dbReference type="SAM" id="Coils"/>
    </source>
</evidence>
<dbReference type="Gene3D" id="2.40.30.170">
    <property type="match status" value="1"/>
</dbReference>
<evidence type="ECO:0000259" key="11">
    <source>
        <dbReference type="Pfam" id="PF25994"/>
    </source>
</evidence>
<comment type="subcellular location">
    <subcellularLocation>
        <location evidence="1 9">Cell inner membrane</location>
        <topology evidence="1 9">Single-pass membrane protein</topology>
    </subcellularLocation>
</comment>
<dbReference type="InterPro" id="IPR058781">
    <property type="entry name" value="HH_AprE-like"/>
</dbReference>
<gene>
    <name evidence="13" type="ORF">E2I14_07385</name>
</gene>
<evidence type="ECO:0000256" key="3">
    <source>
        <dbReference type="ARBA" id="ARBA00022448"/>
    </source>
</evidence>
<dbReference type="PANTHER" id="PTHR30386">
    <property type="entry name" value="MEMBRANE FUSION SUBUNIT OF EMRAB-TOLC MULTIDRUG EFFLUX PUMP"/>
    <property type="match status" value="1"/>
</dbReference>
<dbReference type="NCBIfam" id="TIGR01843">
    <property type="entry name" value="type_I_hlyD"/>
    <property type="match status" value="1"/>
</dbReference>
<dbReference type="OrthoDB" id="9775513at2"/>
<keyword evidence="7" id="KW-1133">Transmembrane helix</keyword>
<dbReference type="PRINTS" id="PR01490">
    <property type="entry name" value="RTXTOXIND"/>
</dbReference>
<keyword evidence="5 9" id="KW-0997">Cell inner membrane</keyword>
<dbReference type="GO" id="GO:0005886">
    <property type="term" value="C:plasma membrane"/>
    <property type="evidence" value="ECO:0007669"/>
    <property type="project" value="UniProtKB-SubCell"/>
</dbReference>
<keyword evidence="4 9" id="KW-1003">Cell membrane</keyword>
<evidence type="ECO:0000256" key="6">
    <source>
        <dbReference type="ARBA" id="ARBA00022692"/>
    </source>
</evidence>
<dbReference type="PANTHER" id="PTHR30386:SF27">
    <property type="entry name" value="MEMBRANE FUSION PROTEIN (MFP) FAMILY PROTEIN"/>
    <property type="match status" value="1"/>
</dbReference>
<proteinExistence type="inferred from homology"/>
<evidence type="ECO:0000256" key="1">
    <source>
        <dbReference type="ARBA" id="ARBA00004377"/>
    </source>
</evidence>